<organism evidence="1 2">
    <name type="scientific">Acinetobacter guillouiae NIPH 991</name>
    <dbReference type="NCBI Taxonomy" id="1217656"/>
    <lineage>
        <taxon>Bacteria</taxon>
        <taxon>Pseudomonadati</taxon>
        <taxon>Pseudomonadota</taxon>
        <taxon>Gammaproteobacteria</taxon>
        <taxon>Moraxellales</taxon>
        <taxon>Moraxellaceae</taxon>
        <taxon>Acinetobacter</taxon>
    </lineage>
</organism>
<name>N8YBI6_ACIGI</name>
<reference evidence="1 2" key="1">
    <citation type="submission" date="2013-02" db="EMBL/GenBank/DDBJ databases">
        <title>The Genome Sequence of Acinetobacter guillouiae NIPH 991.</title>
        <authorList>
            <consortium name="The Broad Institute Genome Sequencing Platform"/>
            <consortium name="The Broad Institute Genome Sequencing Center for Infectious Disease"/>
            <person name="Cerqueira G."/>
            <person name="Feldgarden M."/>
            <person name="Courvalin P."/>
            <person name="Perichon B."/>
            <person name="Grillot-Courvalin C."/>
            <person name="Clermont D."/>
            <person name="Rocha E."/>
            <person name="Yoon E.-J."/>
            <person name="Nemec A."/>
            <person name="Walker B."/>
            <person name="Young S.K."/>
            <person name="Zeng Q."/>
            <person name="Gargeya S."/>
            <person name="Fitzgerald M."/>
            <person name="Haas B."/>
            <person name="Abouelleil A."/>
            <person name="Alvarado L."/>
            <person name="Arachchi H.M."/>
            <person name="Berlin A.M."/>
            <person name="Chapman S.B."/>
            <person name="Dewar J."/>
            <person name="Goldberg J."/>
            <person name="Griggs A."/>
            <person name="Gujja S."/>
            <person name="Hansen M."/>
            <person name="Howarth C."/>
            <person name="Imamovic A."/>
            <person name="Larimer J."/>
            <person name="McCowan C."/>
            <person name="Murphy C."/>
            <person name="Neiman D."/>
            <person name="Pearson M."/>
            <person name="Priest M."/>
            <person name="Roberts A."/>
            <person name="Saif S."/>
            <person name="Shea T."/>
            <person name="Sisk P."/>
            <person name="Sykes S."/>
            <person name="Wortman J."/>
            <person name="Nusbaum C."/>
            <person name="Birren B."/>
        </authorList>
    </citation>
    <scope>NUCLEOTIDE SEQUENCE [LARGE SCALE GENOMIC DNA]</scope>
    <source>
        <strain evidence="1 2">NIPH 991</strain>
    </source>
</reference>
<protein>
    <submittedName>
        <fullName evidence="1">Uncharacterized protein</fullName>
    </submittedName>
</protein>
<dbReference type="EMBL" id="APPJ01000004">
    <property type="protein sequence ID" value="ENV18669.1"/>
    <property type="molecule type" value="Genomic_DNA"/>
</dbReference>
<dbReference type="AlphaFoldDB" id="N8YBI6"/>
<comment type="caution">
    <text evidence="1">The sequence shown here is derived from an EMBL/GenBank/DDBJ whole genome shotgun (WGS) entry which is preliminary data.</text>
</comment>
<sequence length="440" mass="48594">MFKIIKTRFFIYENRRVLHYNNILLWVVSEMASLRLFSRSVFFVSTLTLFACGGGGGNSTTNQSVPQVTNTNETPTASSNPVVTYTTSIEQNLSTFNEKNTGTTVQLSPTNLTTKSVINPSYSVKSYDASKLSFYYTFDTNKVVIVNYDRLSDKVINARIDTADSTLSCYSNKLSPTACDGIRVIYDDRTGDSTILFNKQQFENSYYQKSATAPFGSEEVKYQVVVNGTVKGNITSKPLVFSDFDKTHTGNIIVNGKQLDIFRAFMRDSQLVIQFTNGESLYLLTGKSSGLISKYYGTDGDFSTSTMASLKTLANDRVNIKLNDIYFSSEAGTKIVSGEITLVGSYAKIDIPNVGIIDTKEVYAYELSNKELTYFITSTSGSGQIVVQGQNPIKIDINGYSCTLNECNNVEISKDGTYIKLNGTLLNGIKVTGTIRTNIH</sequence>
<evidence type="ECO:0000313" key="1">
    <source>
        <dbReference type="EMBL" id="ENV18669.1"/>
    </source>
</evidence>
<gene>
    <name evidence="1" type="ORF">F964_00469</name>
</gene>
<dbReference type="eggNOG" id="ENOG5031SAT">
    <property type="taxonomic scope" value="Bacteria"/>
</dbReference>
<proteinExistence type="predicted"/>
<dbReference type="PATRIC" id="fig|1217656.3.peg.461"/>
<evidence type="ECO:0000313" key="2">
    <source>
        <dbReference type="Proteomes" id="UP000013148"/>
    </source>
</evidence>
<dbReference type="Proteomes" id="UP000013148">
    <property type="component" value="Unassembled WGS sequence"/>
</dbReference>
<accession>N8YBI6</accession>
<keyword evidence="2" id="KW-1185">Reference proteome</keyword>
<dbReference type="HOGENOM" id="CLU_670192_0_0_6"/>